<accession>A0AAD5PNM6</accession>
<comment type="caution">
    <text evidence="2">The sequence shown here is derived from an EMBL/GenBank/DDBJ whole genome shotgun (WGS) entry which is preliminary data.</text>
</comment>
<dbReference type="Pfam" id="PF00856">
    <property type="entry name" value="SET"/>
    <property type="match status" value="1"/>
</dbReference>
<dbReference type="GO" id="GO:0008276">
    <property type="term" value="F:protein methyltransferase activity"/>
    <property type="evidence" value="ECO:0007669"/>
    <property type="project" value="UniProtKB-ARBA"/>
</dbReference>
<dbReference type="EMBL" id="WJBH02000009">
    <property type="protein sequence ID" value="KAI9553502.1"/>
    <property type="molecule type" value="Genomic_DNA"/>
</dbReference>
<gene>
    <name evidence="2" type="ORF">GHT06_021418</name>
</gene>
<keyword evidence="3" id="KW-1185">Reference proteome</keyword>
<evidence type="ECO:0000313" key="3">
    <source>
        <dbReference type="Proteomes" id="UP000820818"/>
    </source>
</evidence>
<dbReference type="Gene3D" id="2.170.270.10">
    <property type="entry name" value="SET domain"/>
    <property type="match status" value="1"/>
</dbReference>
<evidence type="ECO:0000259" key="1">
    <source>
        <dbReference type="PROSITE" id="PS50280"/>
    </source>
</evidence>
<dbReference type="InterPro" id="IPR001214">
    <property type="entry name" value="SET_dom"/>
</dbReference>
<feature type="domain" description="SET" evidence="1">
    <location>
        <begin position="14"/>
        <end position="270"/>
    </location>
</feature>
<sequence length="532" mass="61074">MQSNNRPSSNGSSPAIRLDSSPELGRYFVASRAFKPGDVVMKEYPLAAAPGPLSQHVCFGCHRLFKKAHICSDCRSPLCGHNCQMSSEHQKECAYLKKIIPEIENRQKNGKIQRIPVQLSMLMLPLRLLLLRREQPNKWQLLMDLESHMEARQKTSIWGFNQRNITPFLETMLIEEMPDINDDLVQQICGAIDVNSFEIRIEQPDRRRHDHQEQPLSNTNEVLRGTFYMASLMAHSCIANAQISMSNDSQMTVKATVPIQEGEGIFVSYTDPLQTTLQRRTFLEKGKHFTCRCRRCQDPTEFGTFASAVRCRSCTSGWVLPHDDGQLQDVESSVALRWKCSECSEEMKSEDISRTEEVVQNIVKNIQRLPVDRHLIDRCEELFLTLPKKIHVNHVILLQLRISLVHLYGNVPGFLIPEMPVSLLHRKAQLCSELLEALHHLCPGYSRLRGIVLYELHVPLVCLANRKFESGRMQQDQLIKELKDAEIFLKEAVQILIHEPVNTPESHVARAAMADLKQLREYIREMENLRRS</sequence>
<evidence type="ECO:0000313" key="2">
    <source>
        <dbReference type="EMBL" id="KAI9553502.1"/>
    </source>
</evidence>
<organism evidence="2 3">
    <name type="scientific">Daphnia sinensis</name>
    <dbReference type="NCBI Taxonomy" id="1820382"/>
    <lineage>
        <taxon>Eukaryota</taxon>
        <taxon>Metazoa</taxon>
        <taxon>Ecdysozoa</taxon>
        <taxon>Arthropoda</taxon>
        <taxon>Crustacea</taxon>
        <taxon>Branchiopoda</taxon>
        <taxon>Diplostraca</taxon>
        <taxon>Cladocera</taxon>
        <taxon>Anomopoda</taxon>
        <taxon>Daphniidae</taxon>
        <taxon>Daphnia</taxon>
        <taxon>Daphnia similis group</taxon>
    </lineage>
</organism>
<dbReference type="PROSITE" id="PS50280">
    <property type="entry name" value="SET"/>
    <property type="match status" value="1"/>
</dbReference>
<dbReference type="PANTHER" id="PTHR46455">
    <property type="entry name" value="SET AND MYND DOMAIN CONTAINING, ARTHROPOD-SPECIFIC, MEMBER 4, ISOFORM A"/>
    <property type="match status" value="1"/>
</dbReference>
<protein>
    <recommendedName>
        <fullName evidence="1">SET domain-containing protein</fullName>
    </recommendedName>
</protein>
<dbReference type="Gene3D" id="1.10.220.160">
    <property type="match status" value="1"/>
</dbReference>
<dbReference type="InterPro" id="IPR046341">
    <property type="entry name" value="SET_dom_sf"/>
</dbReference>
<dbReference type="InterPro" id="IPR053010">
    <property type="entry name" value="SET_SmydA-8"/>
</dbReference>
<name>A0AAD5PNM6_9CRUS</name>
<proteinExistence type="predicted"/>
<dbReference type="AlphaFoldDB" id="A0AAD5PNM6"/>
<dbReference type="Proteomes" id="UP000820818">
    <property type="component" value="Linkage Group LG9"/>
</dbReference>
<dbReference type="Gene3D" id="6.10.140.2220">
    <property type="match status" value="1"/>
</dbReference>
<dbReference type="GO" id="GO:0008170">
    <property type="term" value="F:N-methyltransferase activity"/>
    <property type="evidence" value="ECO:0007669"/>
    <property type="project" value="UniProtKB-ARBA"/>
</dbReference>
<dbReference type="CDD" id="cd20071">
    <property type="entry name" value="SET_SMYD"/>
    <property type="match status" value="1"/>
</dbReference>
<dbReference type="GO" id="GO:0008757">
    <property type="term" value="F:S-adenosylmethionine-dependent methyltransferase activity"/>
    <property type="evidence" value="ECO:0007669"/>
    <property type="project" value="UniProtKB-ARBA"/>
</dbReference>
<dbReference type="PANTHER" id="PTHR46455:SF1">
    <property type="entry name" value="SET AND MYND DOMAIN CONTAINING, ARTHROPOD-SPECIFIC, MEMBER 2"/>
    <property type="match status" value="1"/>
</dbReference>
<reference evidence="2 3" key="1">
    <citation type="submission" date="2022-05" db="EMBL/GenBank/DDBJ databases">
        <title>A multi-omics perspective on studying reproductive biology in Daphnia sinensis.</title>
        <authorList>
            <person name="Jia J."/>
        </authorList>
    </citation>
    <scope>NUCLEOTIDE SEQUENCE [LARGE SCALE GENOMIC DNA]</scope>
    <source>
        <strain evidence="2 3">WSL</strain>
    </source>
</reference>
<dbReference type="SUPFAM" id="SSF82199">
    <property type="entry name" value="SET domain"/>
    <property type="match status" value="1"/>
</dbReference>